<dbReference type="GO" id="GO:0046654">
    <property type="term" value="P:tetrahydrofolate biosynthetic process"/>
    <property type="evidence" value="ECO:0007669"/>
    <property type="project" value="TreeGrafter"/>
</dbReference>
<comment type="pathway">
    <text evidence="3 13">Cofactor biosynthesis; tetrahydrofolate biosynthesis; 7,8-dihydrofolate from 2-amino-4-hydroxy-6-hydroxymethyl-7,8-dihydropteridine diphosphate and 4-aminobenzoate: step 1/2.</text>
</comment>
<dbReference type="FunFam" id="3.20.20.20:FF:000006">
    <property type="entry name" value="Dihydropteroate synthase"/>
    <property type="match status" value="1"/>
</dbReference>
<feature type="domain" description="Pterin-binding" evidence="14">
    <location>
        <begin position="23"/>
        <end position="269"/>
    </location>
</feature>
<evidence type="ECO:0000313" key="15">
    <source>
        <dbReference type="EMBL" id="MCZ8535335.1"/>
    </source>
</evidence>
<comment type="function">
    <text evidence="12 13">Catalyzes the condensation of para-aminobenzoate (pABA) with 6-hydroxymethyl-7,8-dihydropterin diphosphate (DHPt-PP) to form 7,8-dihydropteroate (H2Pte), the immediate precursor of folate derivatives.</text>
</comment>
<evidence type="ECO:0000256" key="1">
    <source>
        <dbReference type="ARBA" id="ARBA00000012"/>
    </source>
</evidence>
<evidence type="ECO:0000259" key="14">
    <source>
        <dbReference type="PROSITE" id="PS50972"/>
    </source>
</evidence>
<keyword evidence="8 13" id="KW-0479">Metal-binding</keyword>
<evidence type="ECO:0000256" key="3">
    <source>
        <dbReference type="ARBA" id="ARBA00004763"/>
    </source>
</evidence>
<comment type="caution">
    <text evidence="15">The sequence shown here is derived from an EMBL/GenBank/DDBJ whole genome shotgun (WGS) entry which is preliminary data.</text>
</comment>
<comment type="cofactor">
    <cofactor evidence="2 13">
        <name>Mg(2+)</name>
        <dbReference type="ChEBI" id="CHEBI:18420"/>
    </cofactor>
</comment>
<accession>A0A9X3RBA0</accession>
<evidence type="ECO:0000256" key="4">
    <source>
        <dbReference type="ARBA" id="ARBA00009503"/>
    </source>
</evidence>
<dbReference type="RefSeq" id="WP_269923343.1">
    <property type="nucleotide sequence ID" value="NZ_JAMKBI010000020.1"/>
</dbReference>
<dbReference type="NCBIfam" id="TIGR01496">
    <property type="entry name" value="DHPS"/>
    <property type="match status" value="1"/>
</dbReference>
<evidence type="ECO:0000256" key="7">
    <source>
        <dbReference type="ARBA" id="ARBA00022679"/>
    </source>
</evidence>
<evidence type="ECO:0000256" key="5">
    <source>
        <dbReference type="ARBA" id="ARBA00012458"/>
    </source>
</evidence>
<dbReference type="PROSITE" id="PS00792">
    <property type="entry name" value="DHPS_1"/>
    <property type="match status" value="1"/>
</dbReference>
<dbReference type="InterPro" id="IPR045031">
    <property type="entry name" value="DHP_synth-like"/>
</dbReference>
<keyword evidence="7 13" id="KW-0808">Transferase</keyword>
<sequence length="285" mass="31158">MNLHNNSGRFEAGGVTLNFDKETIVMGILNVTPDSFSDGGKFNEIDAAVTRAKQMVADGAKIIDVGGESTRPGYTLISDEEEIARVVPVIKAIRAEVNAVISIDTYKSAVAKAAIIAGAHVINDIWGAKRDPEIAKVAAGYGVPIILMHNRDNEEYTDFWSNAKQDLVESIQITKAAGVPDEHIWLDPGIGFAKSTTQNIWMMQHLNELVEMGYPVLLATSRKRLIGNVLNLPVDERMEGTGATVCYGVQVGCHMVRVHDVKEMSRMTKMMDVLTGKVHYTESEA</sequence>
<dbReference type="PANTHER" id="PTHR20941:SF1">
    <property type="entry name" value="FOLIC ACID SYNTHESIS PROTEIN FOL1"/>
    <property type="match status" value="1"/>
</dbReference>
<keyword evidence="9 13" id="KW-0460">Magnesium</keyword>
<organism evidence="15 16">
    <name type="scientific">Psychrobacillus psychrodurans</name>
    <dbReference type="NCBI Taxonomy" id="126157"/>
    <lineage>
        <taxon>Bacteria</taxon>
        <taxon>Bacillati</taxon>
        <taxon>Bacillota</taxon>
        <taxon>Bacilli</taxon>
        <taxon>Bacillales</taxon>
        <taxon>Bacillaceae</taxon>
        <taxon>Psychrobacillus</taxon>
    </lineage>
</organism>
<evidence type="ECO:0000256" key="13">
    <source>
        <dbReference type="RuleBase" id="RU361205"/>
    </source>
</evidence>
<evidence type="ECO:0000256" key="8">
    <source>
        <dbReference type="ARBA" id="ARBA00022723"/>
    </source>
</evidence>
<reference evidence="15" key="1">
    <citation type="submission" date="2022-05" db="EMBL/GenBank/DDBJ databases">
        <authorList>
            <person name="Colautti A."/>
            <person name="Iacumin L."/>
        </authorList>
    </citation>
    <scope>NUCLEOTIDE SEQUENCE</scope>
    <source>
        <strain evidence="15">DSM 30747</strain>
    </source>
</reference>
<dbReference type="EMBL" id="JAMKBI010000020">
    <property type="protein sequence ID" value="MCZ8535335.1"/>
    <property type="molecule type" value="Genomic_DNA"/>
</dbReference>
<dbReference type="EC" id="2.5.1.15" evidence="5 13"/>
<name>A0A9X3RBA0_9BACI</name>
<dbReference type="GO" id="GO:0005829">
    <property type="term" value="C:cytosol"/>
    <property type="evidence" value="ECO:0007669"/>
    <property type="project" value="TreeGrafter"/>
</dbReference>
<evidence type="ECO:0000256" key="9">
    <source>
        <dbReference type="ARBA" id="ARBA00022842"/>
    </source>
</evidence>
<protein>
    <recommendedName>
        <fullName evidence="6 13">Dihydropteroate synthase</fullName>
        <shortName evidence="13">DHPS</shortName>
        <ecNumber evidence="5 13">2.5.1.15</ecNumber>
    </recommendedName>
    <alternativeName>
        <fullName evidence="11 13">Dihydropteroate pyrophosphorylase</fullName>
    </alternativeName>
</protein>
<proteinExistence type="inferred from homology"/>
<evidence type="ECO:0000256" key="2">
    <source>
        <dbReference type="ARBA" id="ARBA00001946"/>
    </source>
</evidence>
<dbReference type="PANTHER" id="PTHR20941">
    <property type="entry name" value="FOLATE SYNTHESIS PROTEINS"/>
    <property type="match status" value="1"/>
</dbReference>
<dbReference type="InterPro" id="IPR000489">
    <property type="entry name" value="Pterin-binding_dom"/>
</dbReference>
<keyword evidence="16" id="KW-1185">Reference proteome</keyword>
<dbReference type="SUPFAM" id="SSF51717">
    <property type="entry name" value="Dihydropteroate synthetase-like"/>
    <property type="match status" value="1"/>
</dbReference>
<evidence type="ECO:0000256" key="11">
    <source>
        <dbReference type="ARBA" id="ARBA00030193"/>
    </source>
</evidence>
<dbReference type="Pfam" id="PF00809">
    <property type="entry name" value="Pterin_bind"/>
    <property type="match status" value="1"/>
</dbReference>
<evidence type="ECO:0000256" key="10">
    <source>
        <dbReference type="ARBA" id="ARBA00022909"/>
    </source>
</evidence>
<dbReference type="GO" id="GO:0004156">
    <property type="term" value="F:dihydropteroate synthase activity"/>
    <property type="evidence" value="ECO:0007669"/>
    <property type="project" value="UniProtKB-EC"/>
</dbReference>
<dbReference type="GO" id="GO:0046872">
    <property type="term" value="F:metal ion binding"/>
    <property type="evidence" value="ECO:0007669"/>
    <property type="project" value="UniProtKB-KW"/>
</dbReference>
<keyword evidence="10 13" id="KW-0289">Folate biosynthesis</keyword>
<dbReference type="InterPro" id="IPR011005">
    <property type="entry name" value="Dihydropteroate_synth-like_sf"/>
</dbReference>
<dbReference type="CDD" id="cd00739">
    <property type="entry name" value="DHPS"/>
    <property type="match status" value="1"/>
</dbReference>
<evidence type="ECO:0000256" key="12">
    <source>
        <dbReference type="ARBA" id="ARBA00053449"/>
    </source>
</evidence>
<dbReference type="PROSITE" id="PS50972">
    <property type="entry name" value="PTERIN_BINDING"/>
    <property type="match status" value="1"/>
</dbReference>
<dbReference type="PROSITE" id="PS00793">
    <property type="entry name" value="DHPS_2"/>
    <property type="match status" value="1"/>
</dbReference>
<dbReference type="InterPro" id="IPR006390">
    <property type="entry name" value="DHP_synth_dom"/>
</dbReference>
<dbReference type="Gene3D" id="3.20.20.20">
    <property type="entry name" value="Dihydropteroate synthase-like"/>
    <property type="match status" value="1"/>
</dbReference>
<comment type="similarity">
    <text evidence="4 13">Belongs to the DHPS family.</text>
</comment>
<evidence type="ECO:0000256" key="6">
    <source>
        <dbReference type="ARBA" id="ARBA00016919"/>
    </source>
</evidence>
<dbReference type="GO" id="GO:0046656">
    <property type="term" value="P:folic acid biosynthetic process"/>
    <property type="evidence" value="ECO:0007669"/>
    <property type="project" value="UniProtKB-KW"/>
</dbReference>
<dbReference type="AlphaFoldDB" id="A0A9X3RBA0"/>
<gene>
    <name evidence="15" type="primary">folP</name>
    <name evidence="15" type="ORF">M9R61_18700</name>
</gene>
<comment type="catalytic activity">
    <reaction evidence="1">
        <text>(7,8-dihydropterin-6-yl)methyl diphosphate + 4-aminobenzoate = 7,8-dihydropteroate + diphosphate</text>
        <dbReference type="Rhea" id="RHEA:19949"/>
        <dbReference type="ChEBI" id="CHEBI:17836"/>
        <dbReference type="ChEBI" id="CHEBI:17839"/>
        <dbReference type="ChEBI" id="CHEBI:33019"/>
        <dbReference type="ChEBI" id="CHEBI:72950"/>
        <dbReference type="EC" id="2.5.1.15"/>
    </reaction>
</comment>
<evidence type="ECO:0000313" key="16">
    <source>
        <dbReference type="Proteomes" id="UP001152172"/>
    </source>
</evidence>
<dbReference type="Proteomes" id="UP001152172">
    <property type="component" value="Unassembled WGS sequence"/>
</dbReference>